<gene>
    <name evidence="1" type="ORF">LCGC14_1966500</name>
</gene>
<name>A0A0F9FD16_9ZZZZ</name>
<evidence type="ECO:0000313" key="1">
    <source>
        <dbReference type="EMBL" id="KKL84259.1"/>
    </source>
</evidence>
<organism evidence="1">
    <name type="scientific">marine sediment metagenome</name>
    <dbReference type="NCBI Taxonomy" id="412755"/>
    <lineage>
        <taxon>unclassified sequences</taxon>
        <taxon>metagenomes</taxon>
        <taxon>ecological metagenomes</taxon>
    </lineage>
</organism>
<dbReference type="AlphaFoldDB" id="A0A0F9FD16"/>
<proteinExistence type="predicted"/>
<sequence>MSLENTFAVTIAFNERESETVHMVTQDGKEPTESEIRALMAPYVRQVYHESGGFEIEDITNVQESVDRLLAFSRH</sequence>
<dbReference type="EMBL" id="LAZR01021750">
    <property type="protein sequence ID" value="KKL84259.1"/>
    <property type="molecule type" value="Genomic_DNA"/>
</dbReference>
<reference evidence="1" key="1">
    <citation type="journal article" date="2015" name="Nature">
        <title>Complex archaea that bridge the gap between prokaryotes and eukaryotes.</title>
        <authorList>
            <person name="Spang A."/>
            <person name="Saw J.H."/>
            <person name="Jorgensen S.L."/>
            <person name="Zaremba-Niedzwiedzka K."/>
            <person name="Martijn J."/>
            <person name="Lind A.E."/>
            <person name="van Eijk R."/>
            <person name="Schleper C."/>
            <person name="Guy L."/>
            <person name="Ettema T.J."/>
        </authorList>
    </citation>
    <scope>NUCLEOTIDE SEQUENCE</scope>
</reference>
<accession>A0A0F9FD16</accession>
<protein>
    <submittedName>
        <fullName evidence="1">Uncharacterized protein</fullName>
    </submittedName>
</protein>
<comment type="caution">
    <text evidence="1">The sequence shown here is derived from an EMBL/GenBank/DDBJ whole genome shotgun (WGS) entry which is preliminary data.</text>
</comment>